<sequence length="281" mass="32670">MINFCNNNSNIISQENKVKYGYTFENPGEPVVRIIAPKKLEKIRLTPTRQKFVFQGTRTRILEWMLKNENIIVEYDPTDGMLTPPVSPLANEFNNRRVFCRPLHLAKNHLPWLDVTLEIRATDPIRDSKYNPVKRLILHSGLSLYEISKALEKNWRNLMPPCLPLFQRPPPYLELSDDDIDDSMNPLLDWLAHHKSSTFPTPPIISRWQQKNSIIPPGVLTPYNIDEVIADQFSDVLTEEVPTDGKMKKAWQAEEKIEKSKRLRDIGLPIYEKVKEDMLLD</sequence>
<gene>
    <name evidence="1" type="ORF">AGERDE_LOCUS4368</name>
</gene>
<organism evidence="1 2">
    <name type="scientific">Ambispora gerdemannii</name>
    <dbReference type="NCBI Taxonomy" id="144530"/>
    <lineage>
        <taxon>Eukaryota</taxon>
        <taxon>Fungi</taxon>
        <taxon>Fungi incertae sedis</taxon>
        <taxon>Mucoromycota</taxon>
        <taxon>Glomeromycotina</taxon>
        <taxon>Glomeromycetes</taxon>
        <taxon>Archaeosporales</taxon>
        <taxon>Ambisporaceae</taxon>
        <taxon>Ambispora</taxon>
    </lineage>
</organism>
<evidence type="ECO:0000313" key="2">
    <source>
        <dbReference type="Proteomes" id="UP000789831"/>
    </source>
</evidence>
<dbReference type="Proteomes" id="UP000789831">
    <property type="component" value="Unassembled WGS sequence"/>
</dbReference>
<accession>A0A9N8ZPQ5</accession>
<name>A0A9N8ZPQ5_9GLOM</name>
<reference evidence="1" key="1">
    <citation type="submission" date="2021-06" db="EMBL/GenBank/DDBJ databases">
        <authorList>
            <person name="Kallberg Y."/>
            <person name="Tangrot J."/>
            <person name="Rosling A."/>
        </authorList>
    </citation>
    <scope>NUCLEOTIDE SEQUENCE</scope>
    <source>
        <strain evidence="1">MT106</strain>
    </source>
</reference>
<keyword evidence="2" id="KW-1185">Reference proteome</keyword>
<dbReference type="EMBL" id="CAJVPL010000497">
    <property type="protein sequence ID" value="CAG8503518.1"/>
    <property type="molecule type" value="Genomic_DNA"/>
</dbReference>
<dbReference type="OrthoDB" id="2407359at2759"/>
<dbReference type="AlphaFoldDB" id="A0A9N8ZPQ5"/>
<evidence type="ECO:0000313" key="1">
    <source>
        <dbReference type="EMBL" id="CAG8503518.1"/>
    </source>
</evidence>
<protein>
    <submittedName>
        <fullName evidence="1">2498_t:CDS:1</fullName>
    </submittedName>
</protein>
<comment type="caution">
    <text evidence="1">The sequence shown here is derived from an EMBL/GenBank/DDBJ whole genome shotgun (WGS) entry which is preliminary data.</text>
</comment>
<proteinExistence type="predicted"/>